<accession>A0A382H6F9</accession>
<protein>
    <recommendedName>
        <fullName evidence="2">tRNA 2-thiouridine(34) synthase MnmA</fullName>
    </recommendedName>
</protein>
<proteinExistence type="predicted"/>
<dbReference type="EMBL" id="UINC01059456">
    <property type="protein sequence ID" value="SVB82886.1"/>
    <property type="molecule type" value="Genomic_DNA"/>
</dbReference>
<feature type="non-terminal residue" evidence="1">
    <location>
        <position position="105"/>
    </location>
</feature>
<reference evidence="1" key="1">
    <citation type="submission" date="2018-05" db="EMBL/GenBank/DDBJ databases">
        <authorList>
            <person name="Lanie J.A."/>
            <person name="Ng W.-L."/>
            <person name="Kazmierczak K.M."/>
            <person name="Andrzejewski T.M."/>
            <person name="Davidsen T.M."/>
            <person name="Wayne K.J."/>
            <person name="Tettelin H."/>
            <person name="Glass J.I."/>
            <person name="Rusch D."/>
            <person name="Podicherti R."/>
            <person name="Tsui H.-C.T."/>
            <person name="Winkler M.E."/>
        </authorList>
    </citation>
    <scope>NUCLEOTIDE SEQUENCE</scope>
</reference>
<evidence type="ECO:0000313" key="1">
    <source>
        <dbReference type="EMBL" id="SVB82886.1"/>
    </source>
</evidence>
<organism evidence="1">
    <name type="scientific">marine metagenome</name>
    <dbReference type="NCBI Taxonomy" id="408172"/>
    <lineage>
        <taxon>unclassified sequences</taxon>
        <taxon>metagenomes</taxon>
        <taxon>ecological metagenomes</taxon>
    </lineage>
</organism>
<dbReference type="InterPro" id="IPR014729">
    <property type="entry name" value="Rossmann-like_a/b/a_fold"/>
</dbReference>
<dbReference type="Gene3D" id="3.40.50.620">
    <property type="entry name" value="HUPs"/>
    <property type="match status" value="1"/>
</dbReference>
<dbReference type="SUPFAM" id="SSF52402">
    <property type="entry name" value="Adenine nucleotide alpha hydrolases-like"/>
    <property type="match status" value="1"/>
</dbReference>
<dbReference type="PANTHER" id="PTHR11933">
    <property type="entry name" value="TRNA 5-METHYLAMINOMETHYL-2-THIOURIDYLATE -METHYLTRANSFERASE"/>
    <property type="match status" value="1"/>
</dbReference>
<dbReference type="AlphaFoldDB" id="A0A382H6F9"/>
<name>A0A382H6F9_9ZZZZ</name>
<dbReference type="PANTHER" id="PTHR11933:SF5">
    <property type="entry name" value="MITOCHONDRIAL TRNA-SPECIFIC 2-THIOURIDYLASE 1"/>
    <property type="match status" value="1"/>
</dbReference>
<dbReference type="GO" id="GO:0002143">
    <property type="term" value="P:tRNA wobble position uridine thiolation"/>
    <property type="evidence" value="ECO:0007669"/>
    <property type="project" value="TreeGrafter"/>
</dbReference>
<sequence>MNISAKKTNSLGFLKQPKDTKVVVAMSGGVDSCTVAGLMKKEGYDVVGITLKLYDDAKSTKESRQCCAGQDILDAKRVSQQLNVDHKILYYQKKFRKEVIDSFIN</sequence>
<gene>
    <name evidence="1" type="ORF">METZ01_LOCUS235740</name>
</gene>
<dbReference type="Pfam" id="PF03054">
    <property type="entry name" value="tRNA_Me_trans"/>
    <property type="match status" value="1"/>
</dbReference>
<evidence type="ECO:0008006" key="2">
    <source>
        <dbReference type="Google" id="ProtNLM"/>
    </source>
</evidence>